<dbReference type="GeneID" id="111110861"/>
<dbReference type="PANTHER" id="PTHR44755">
    <property type="entry name" value="NATRIURETIC PEPTIDE RECEPTOR 3-RELATED"/>
    <property type="match status" value="1"/>
</dbReference>
<dbReference type="Pfam" id="PF01094">
    <property type="entry name" value="ANF_receptor"/>
    <property type="match status" value="1"/>
</dbReference>
<evidence type="ECO:0000256" key="1">
    <source>
        <dbReference type="ARBA" id="ARBA00004370"/>
    </source>
</evidence>
<dbReference type="PANTHER" id="PTHR44755:SF11">
    <property type="entry name" value="ATRIAL NATRIURETIC PEPTIDE RECEPTOR 3 ISOFORM X1"/>
    <property type="match status" value="1"/>
</dbReference>
<dbReference type="InterPro" id="IPR001828">
    <property type="entry name" value="ANF_lig-bd_rcpt"/>
</dbReference>
<feature type="domain" description="Receptor ligand binding region" evidence="6">
    <location>
        <begin position="40"/>
        <end position="172"/>
    </location>
</feature>
<gene>
    <name evidence="8" type="primary">LOC111110861</name>
</gene>
<evidence type="ECO:0000256" key="2">
    <source>
        <dbReference type="ARBA" id="ARBA00022692"/>
    </source>
</evidence>
<dbReference type="AlphaFoldDB" id="A0A8B8BK34"/>
<comment type="subcellular location">
    <subcellularLocation>
        <location evidence="1">Membrane</location>
    </subcellularLocation>
</comment>
<dbReference type="SUPFAM" id="SSF53822">
    <property type="entry name" value="Periplasmic binding protein-like I"/>
    <property type="match status" value="1"/>
</dbReference>
<dbReference type="Gene3D" id="3.40.50.2300">
    <property type="match status" value="1"/>
</dbReference>
<dbReference type="GO" id="GO:0016020">
    <property type="term" value="C:membrane"/>
    <property type="evidence" value="ECO:0007669"/>
    <property type="project" value="UniProtKB-SubCell"/>
</dbReference>
<feature type="chain" id="PRO_5034327079" evidence="5">
    <location>
        <begin position="17"/>
        <end position="220"/>
    </location>
</feature>
<evidence type="ECO:0000313" key="8">
    <source>
        <dbReference type="RefSeq" id="XP_022303209.1"/>
    </source>
</evidence>
<dbReference type="GO" id="GO:0038023">
    <property type="term" value="F:signaling receptor activity"/>
    <property type="evidence" value="ECO:0007669"/>
    <property type="project" value="TreeGrafter"/>
</dbReference>
<dbReference type="RefSeq" id="XP_022303209.1">
    <property type="nucleotide sequence ID" value="XM_022447501.1"/>
</dbReference>
<keyword evidence="7" id="KW-1185">Reference proteome</keyword>
<feature type="signal peptide" evidence="5">
    <location>
        <begin position="1"/>
        <end position="16"/>
    </location>
</feature>
<name>A0A8B8BK34_CRAVI</name>
<dbReference type="GO" id="GO:0017046">
    <property type="term" value="F:peptide hormone binding"/>
    <property type="evidence" value="ECO:0007669"/>
    <property type="project" value="TreeGrafter"/>
</dbReference>
<keyword evidence="5" id="KW-0732">Signal</keyword>
<keyword evidence="3" id="KW-1133">Transmembrane helix</keyword>
<dbReference type="GO" id="GO:0007165">
    <property type="term" value="P:signal transduction"/>
    <property type="evidence" value="ECO:0007669"/>
    <property type="project" value="TreeGrafter"/>
</dbReference>
<dbReference type="Proteomes" id="UP000694844">
    <property type="component" value="Chromosome 9"/>
</dbReference>
<evidence type="ECO:0000313" key="7">
    <source>
        <dbReference type="Proteomes" id="UP000694844"/>
    </source>
</evidence>
<dbReference type="OrthoDB" id="10065302at2759"/>
<evidence type="ECO:0000256" key="3">
    <source>
        <dbReference type="ARBA" id="ARBA00022989"/>
    </source>
</evidence>
<keyword evidence="4" id="KW-0472">Membrane</keyword>
<dbReference type="InterPro" id="IPR052612">
    <property type="entry name" value="ANP_Clearance_Receptor"/>
</dbReference>
<dbReference type="InterPro" id="IPR028082">
    <property type="entry name" value="Peripla_BP_I"/>
</dbReference>
<dbReference type="KEGG" id="cvn:111110861"/>
<proteinExistence type="predicted"/>
<evidence type="ECO:0000256" key="4">
    <source>
        <dbReference type="ARBA" id="ARBA00023136"/>
    </source>
</evidence>
<sequence>MILLCFLLAILPGARCETEIQMALLVPNDTFRPFSVDKVLPAVGVAIEKARGIMNVDVNFTVKYADSQCHIGVAINEAIKLRYSGTVHVFFGPVCDYAVAPVARQSKFWNIPVVSVGAMADDFYNFRQLDYPYLTRAGPVIFNNVASGVREVLDYFSWNKFKILYQQNGNGVFEDSCKIMSSTIFYSVTNKKSDHFKIDRDSDLENILTAELGDSYGEGR</sequence>
<evidence type="ECO:0000256" key="5">
    <source>
        <dbReference type="SAM" id="SignalP"/>
    </source>
</evidence>
<evidence type="ECO:0000259" key="6">
    <source>
        <dbReference type="Pfam" id="PF01094"/>
    </source>
</evidence>
<accession>A0A8B8BK34</accession>
<keyword evidence="2" id="KW-0812">Transmembrane</keyword>
<protein>
    <submittedName>
        <fullName evidence="8">Atrial natriuretic peptide receptor 3-like</fullName>
    </submittedName>
</protein>
<reference evidence="8" key="1">
    <citation type="submission" date="2025-08" db="UniProtKB">
        <authorList>
            <consortium name="RefSeq"/>
        </authorList>
    </citation>
    <scope>IDENTIFICATION</scope>
    <source>
        <tissue evidence="8">Whole sample</tissue>
    </source>
</reference>
<organism evidence="7 8">
    <name type="scientific">Crassostrea virginica</name>
    <name type="common">Eastern oyster</name>
    <dbReference type="NCBI Taxonomy" id="6565"/>
    <lineage>
        <taxon>Eukaryota</taxon>
        <taxon>Metazoa</taxon>
        <taxon>Spiralia</taxon>
        <taxon>Lophotrochozoa</taxon>
        <taxon>Mollusca</taxon>
        <taxon>Bivalvia</taxon>
        <taxon>Autobranchia</taxon>
        <taxon>Pteriomorphia</taxon>
        <taxon>Ostreida</taxon>
        <taxon>Ostreoidea</taxon>
        <taxon>Ostreidae</taxon>
        <taxon>Crassostrea</taxon>
    </lineage>
</organism>